<evidence type="ECO:0008006" key="4">
    <source>
        <dbReference type="Google" id="ProtNLM"/>
    </source>
</evidence>
<feature type="region of interest" description="Disordered" evidence="1">
    <location>
        <begin position="179"/>
        <end position="206"/>
    </location>
</feature>
<feature type="compositionally biased region" description="Polar residues" evidence="1">
    <location>
        <begin position="148"/>
        <end position="157"/>
    </location>
</feature>
<feature type="compositionally biased region" description="Low complexity" evidence="1">
    <location>
        <begin position="618"/>
        <end position="638"/>
    </location>
</feature>
<feature type="compositionally biased region" description="Polar residues" evidence="1">
    <location>
        <begin position="552"/>
        <end position="563"/>
    </location>
</feature>
<feature type="region of interest" description="Disordered" evidence="1">
    <location>
        <begin position="300"/>
        <end position="328"/>
    </location>
</feature>
<feature type="region of interest" description="Disordered" evidence="1">
    <location>
        <begin position="513"/>
        <end position="577"/>
    </location>
</feature>
<keyword evidence="3" id="KW-1185">Reference proteome</keyword>
<reference evidence="2 3" key="1">
    <citation type="submission" date="2017-08" db="EMBL/GenBank/DDBJ databases">
        <title>Acidophilic green algal genome provides insights into adaptation to an acidic environment.</title>
        <authorList>
            <person name="Hirooka S."/>
            <person name="Hirose Y."/>
            <person name="Kanesaki Y."/>
            <person name="Higuchi S."/>
            <person name="Fujiwara T."/>
            <person name="Onuma R."/>
            <person name="Era A."/>
            <person name="Ohbayashi R."/>
            <person name="Uzuka A."/>
            <person name="Nozaki H."/>
            <person name="Yoshikawa H."/>
            <person name="Miyagishima S.Y."/>
        </authorList>
    </citation>
    <scope>NUCLEOTIDE SEQUENCE [LARGE SCALE GENOMIC DNA]</scope>
    <source>
        <strain evidence="2 3">NIES-2499</strain>
    </source>
</reference>
<accession>A0A250X6F5</accession>
<organism evidence="2 3">
    <name type="scientific">Chlamydomonas eustigma</name>
    <dbReference type="NCBI Taxonomy" id="1157962"/>
    <lineage>
        <taxon>Eukaryota</taxon>
        <taxon>Viridiplantae</taxon>
        <taxon>Chlorophyta</taxon>
        <taxon>core chlorophytes</taxon>
        <taxon>Chlorophyceae</taxon>
        <taxon>CS clade</taxon>
        <taxon>Chlamydomonadales</taxon>
        <taxon>Chlamydomonadaceae</taxon>
        <taxon>Chlamydomonas</taxon>
    </lineage>
</organism>
<proteinExistence type="predicted"/>
<feature type="compositionally biased region" description="Polar residues" evidence="1">
    <location>
        <begin position="391"/>
        <end position="402"/>
    </location>
</feature>
<name>A0A250X6F5_9CHLO</name>
<gene>
    <name evidence="2" type="ORF">CEUSTIGMA_g6101.t1</name>
</gene>
<comment type="caution">
    <text evidence="2">The sequence shown here is derived from an EMBL/GenBank/DDBJ whole genome shotgun (WGS) entry which is preliminary data.</text>
</comment>
<dbReference type="EMBL" id="BEGY01000034">
    <property type="protein sequence ID" value="GAX78663.1"/>
    <property type="molecule type" value="Genomic_DNA"/>
</dbReference>
<feature type="region of interest" description="Disordered" evidence="1">
    <location>
        <begin position="618"/>
        <end position="654"/>
    </location>
</feature>
<protein>
    <recommendedName>
        <fullName evidence="4">SAM domain-containing protein</fullName>
    </recommendedName>
</protein>
<evidence type="ECO:0000256" key="1">
    <source>
        <dbReference type="SAM" id="MobiDB-lite"/>
    </source>
</evidence>
<sequence>MTFFKNQSELALFLTRLGPHYLQYSRKLWTLGVRTAQELANATPITLKRAGVLSDLHIDNIRATALALHNAAIAPLPTADGKSIDAASPVPSKPHPAPAQPPLCHKASVTTAPPLHNTTNDGSQIERPSLPSLQEAKHEECAEVESASIPSTSMQNQDETEIDETRADNLEIEPSLLSVPGASQGLIKPDVPTTPAEPEPENQVTASVGKSYAAKEVGGKEEDPAPFVHKTPSSETQLTVDVKPESDCIRAVEKDLSKDAHCVSMTLSVTESAEAGDGEAAITVAITPVHHTSQIEMDNRVSTSGETVLRDGISGPKASAEGDEVGSDAHVTANGTIASKATRVDLSNVKPGTAGAPSSLSAGVKGPVAAAAAAGVTTGTKRPAAAVTGAGNPTKTAQNGVLDSSKKSRVMRGEGTAKGLWMPRGPAGASMRPAMNSRMPPNVSPMGSPVVPFVRPVPPPPPLAKPVGMNGLGPYKSTSPRTMHVQPPTPYRNAMPQQQPVLTHPATAQMLSMRQQSGMQYSSPPQQYHQKGGVPAGIQPPPPPPATAMHQPVNNSGYYQQSYQSPAPPHPAATTPTQPAIQAVHYSQQQQYSAAAGQVAGAASSTYPSTAAQQSANSAAWAAYSAGYQQQQQHAWQQPGGYGSSGGGFSYHDL</sequence>
<feature type="region of interest" description="Disordered" evidence="1">
    <location>
        <begin position="135"/>
        <end position="161"/>
    </location>
</feature>
<evidence type="ECO:0000313" key="2">
    <source>
        <dbReference type="EMBL" id="GAX78663.1"/>
    </source>
</evidence>
<dbReference type="AlphaFoldDB" id="A0A250X6F5"/>
<feature type="compositionally biased region" description="Gly residues" evidence="1">
    <location>
        <begin position="640"/>
        <end position="654"/>
    </location>
</feature>
<feature type="region of interest" description="Disordered" evidence="1">
    <location>
        <begin position="376"/>
        <end position="410"/>
    </location>
</feature>
<dbReference type="Proteomes" id="UP000232323">
    <property type="component" value="Unassembled WGS sequence"/>
</dbReference>
<feature type="compositionally biased region" description="Polar residues" evidence="1">
    <location>
        <begin position="513"/>
        <end position="529"/>
    </location>
</feature>
<evidence type="ECO:0000313" key="3">
    <source>
        <dbReference type="Proteomes" id="UP000232323"/>
    </source>
</evidence>